<reference evidence="1" key="1">
    <citation type="submission" date="2020-11" db="EMBL/GenBank/DDBJ databases">
        <title>Adaptations for nitrogen fixation in a non-lichenized fungal sporocarp promotes dispersal by wood-feeding termites.</title>
        <authorList>
            <consortium name="DOE Joint Genome Institute"/>
            <person name="Koch R.A."/>
            <person name="Yoon G."/>
            <person name="Arayal U."/>
            <person name="Lail K."/>
            <person name="Amirebrahimi M."/>
            <person name="Labutti K."/>
            <person name="Lipzen A."/>
            <person name="Riley R."/>
            <person name="Barry K."/>
            <person name="Henrissat B."/>
            <person name="Grigoriev I.V."/>
            <person name="Herr J.R."/>
            <person name="Aime M.C."/>
        </authorList>
    </citation>
    <scope>NUCLEOTIDE SEQUENCE</scope>
    <source>
        <strain evidence="1">MCA 3950</strain>
    </source>
</reference>
<dbReference type="GeneID" id="66100043"/>
<protein>
    <submittedName>
        <fullName evidence="1">Uncharacterized protein</fullName>
    </submittedName>
</protein>
<dbReference type="Proteomes" id="UP000812287">
    <property type="component" value="Unassembled WGS sequence"/>
</dbReference>
<gene>
    <name evidence="1" type="ORF">BT62DRAFT_1011208</name>
</gene>
<dbReference type="RefSeq" id="XP_043035379.1">
    <property type="nucleotide sequence ID" value="XM_043177756.1"/>
</dbReference>
<organism evidence="1 2">
    <name type="scientific">Guyanagaster necrorhizus</name>
    <dbReference type="NCBI Taxonomy" id="856835"/>
    <lineage>
        <taxon>Eukaryota</taxon>
        <taxon>Fungi</taxon>
        <taxon>Dikarya</taxon>
        <taxon>Basidiomycota</taxon>
        <taxon>Agaricomycotina</taxon>
        <taxon>Agaricomycetes</taxon>
        <taxon>Agaricomycetidae</taxon>
        <taxon>Agaricales</taxon>
        <taxon>Marasmiineae</taxon>
        <taxon>Physalacriaceae</taxon>
        <taxon>Guyanagaster</taxon>
    </lineage>
</organism>
<accession>A0A9P7VJK3</accession>
<sequence length="156" mass="18008">MYAAFCGSAQHVQPVQMGVVDNEGKSLIATAALAFFFFTSTTSRHHHPRCVNSYAAQSGNKFRMIWEERVAYRKLLFAVAHRVLRVMSRQEVMATVSSNWPPLLARIDYSLLKMLQSKASYFLPKSISEQHRVEEDEIIKSWRVAVSRRLYPWDLI</sequence>
<comment type="caution">
    <text evidence="1">The sequence shown here is derived from an EMBL/GenBank/DDBJ whole genome shotgun (WGS) entry which is preliminary data.</text>
</comment>
<dbReference type="EMBL" id="MU250556">
    <property type="protein sequence ID" value="KAG7441879.1"/>
    <property type="molecule type" value="Genomic_DNA"/>
</dbReference>
<dbReference type="AlphaFoldDB" id="A0A9P7VJK3"/>
<proteinExistence type="predicted"/>
<keyword evidence="2" id="KW-1185">Reference proteome</keyword>
<evidence type="ECO:0000313" key="1">
    <source>
        <dbReference type="EMBL" id="KAG7441879.1"/>
    </source>
</evidence>
<evidence type="ECO:0000313" key="2">
    <source>
        <dbReference type="Proteomes" id="UP000812287"/>
    </source>
</evidence>
<name>A0A9P7VJK3_9AGAR</name>